<evidence type="ECO:0000256" key="2">
    <source>
        <dbReference type="ARBA" id="ARBA00022692"/>
    </source>
</evidence>
<feature type="transmembrane region" description="Helical" evidence="7">
    <location>
        <begin position="28"/>
        <end position="53"/>
    </location>
</feature>
<dbReference type="CDD" id="cd17321">
    <property type="entry name" value="MFS_MMR_MDR_like"/>
    <property type="match status" value="1"/>
</dbReference>
<evidence type="ECO:0000313" key="9">
    <source>
        <dbReference type="EMBL" id="MBB4924907.1"/>
    </source>
</evidence>
<sequence length="567" mass="57887">MSTTPGSSLADPATAGPAGTAERSPWPALLVILFAAFMDMLDLNIAAVATPAIQRSLHAGYAAGQWFVASYALSFAVFLIPGGRLGDMYGRKRVFMTGVAGFTLASAACALAPTAGVLIAARLLQGGFGALMVPQVLAVLQLLFAPNRRGAAFAAYGSVMNLAQLAGPVLGGFLATDNLLGLGWRAVFLINVPIGVLVLIGTSLLLPESRSDRPLRPDPVGILLVALLAALVVYPLQQGRAAGWPTWMLLALVGALPVAALIAWHQHRSGPERALIPVALFRTRSFTAGMVQLLLVYSALLSLQMPVIWETQIGLGWSALRTGCAMVGWVLGTCLFGVPAVALAPRIGRALLACGCVVVAAATLLLSEVAGRSELGFWPLFGCLTAIGCGLGLIAPILINLVLGGVPRRDAGSGAGLANAAVYLASAAGIGLIGLVFFARLGTGGAANARAQEPALRAVLTAQGASVATTDAAVADLRDCVVARTKALDPYQSPAHCPGGAAGNAVQAAMRAGFADSTSHSLRYPAGAFLLVLLLTPLLPRPGAEGGQADRESADRGDPVAAGSPRG</sequence>
<feature type="transmembrane region" description="Helical" evidence="7">
    <location>
        <begin position="94"/>
        <end position="121"/>
    </location>
</feature>
<keyword evidence="5" id="KW-0046">Antibiotic resistance</keyword>
<dbReference type="SUPFAM" id="SSF103473">
    <property type="entry name" value="MFS general substrate transporter"/>
    <property type="match status" value="1"/>
</dbReference>
<feature type="region of interest" description="Disordered" evidence="6">
    <location>
        <begin position="1"/>
        <end position="22"/>
    </location>
</feature>
<feature type="transmembrane region" description="Helical" evidence="7">
    <location>
        <begin position="219"/>
        <end position="236"/>
    </location>
</feature>
<evidence type="ECO:0000256" key="7">
    <source>
        <dbReference type="SAM" id="Phobius"/>
    </source>
</evidence>
<feature type="transmembrane region" description="Helical" evidence="7">
    <location>
        <begin position="315"/>
        <end position="338"/>
    </location>
</feature>
<gene>
    <name evidence="9" type="ORF">FHR34_003900</name>
</gene>
<dbReference type="EMBL" id="JACHJV010000001">
    <property type="protein sequence ID" value="MBB4924907.1"/>
    <property type="molecule type" value="Genomic_DNA"/>
</dbReference>
<dbReference type="PROSITE" id="PS50850">
    <property type="entry name" value="MFS"/>
    <property type="match status" value="1"/>
</dbReference>
<comment type="caution">
    <text evidence="9">The sequence shown here is derived from an EMBL/GenBank/DDBJ whole genome shotgun (WGS) entry which is preliminary data.</text>
</comment>
<feature type="transmembrane region" description="Helical" evidence="7">
    <location>
        <begin position="153"/>
        <end position="174"/>
    </location>
</feature>
<evidence type="ECO:0000259" key="8">
    <source>
        <dbReference type="PROSITE" id="PS50850"/>
    </source>
</evidence>
<dbReference type="RefSeq" id="WP_184936777.1">
    <property type="nucleotide sequence ID" value="NZ_JACHJV010000001.1"/>
</dbReference>
<feature type="transmembrane region" description="Helical" evidence="7">
    <location>
        <begin position="242"/>
        <end position="264"/>
    </location>
</feature>
<keyword evidence="2 7" id="KW-0812">Transmembrane</keyword>
<evidence type="ECO:0000313" key="10">
    <source>
        <dbReference type="Proteomes" id="UP000540506"/>
    </source>
</evidence>
<feature type="compositionally biased region" description="Basic and acidic residues" evidence="6">
    <location>
        <begin position="548"/>
        <end position="558"/>
    </location>
</feature>
<dbReference type="AlphaFoldDB" id="A0A7W7R3Q7"/>
<comment type="subcellular location">
    <subcellularLocation>
        <location evidence="1">Cell membrane</location>
        <topology evidence="1">Multi-pass membrane protein</topology>
    </subcellularLocation>
</comment>
<evidence type="ECO:0000256" key="3">
    <source>
        <dbReference type="ARBA" id="ARBA00022989"/>
    </source>
</evidence>
<feature type="transmembrane region" description="Helical" evidence="7">
    <location>
        <begin position="127"/>
        <end position="146"/>
    </location>
</feature>
<name>A0A7W7R3Q7_KITKI</name>
<dbReference type="Gene3D" id="1.20.1720.10">
    <property type="entry name" value="Multidrug resistance protein D"/>
    <property type="match status" value="1"/>
</dbReference>
<evidence type="ECO:0000256" key="4">
    <source>
        <dbReference type="ARBA" id="ARBA00023136"/>
    </source>
</evidence>
<dbReference type="Proteomes" id="UP000540506">
    <property type="component" value="Unassembled WGS sequence"/>
</dbReference>
<dbReference type="PANTHER" id="PTHR42718:SF39">
    <property type="entry name" value="ACTINORHODIN TRANSPORTER-RELATED"/>
    <property type="match status" value="1"/>
</dbReference>
<keyword evidence="4 7" id="KW-0472">Membrane</keyword>
<feature type="transmembrane region" description="Helical" evidence="7">
    <location>
        <begin position="285"/>
        <end position="309"/>
    </location>
</feature>
<dbReference type="InterPro" id="IPR020846">
    <property type="entry name" value="MFS_dom"/>
</dbReference>
<feature type="transmembrane region" description="Helical" evidence="7">
    <location>
        <begin position="415"/>
        <end position="439"/>
    </location>
</feature>
<feature type="compositionally biased region" description="Low complexity" evidence="6">
    <location>
        <begin position="12"/>
        <end position="21"/>
    </location>
</feature>
<evidence type="ECO:0000256" key="5">
    <source>
        <dbReference type="ARBA" id="ARBA00023251"/>
    </source>
</evidence>
<dbReference type="InterPro" id="IPR011701">
    <property type="entry name" value="MFS"/>
</dbReference>
<feature type="transmembrane region" description="Helical" evidence="7">
    <location>
        <begin position="59"/>
        <end position="82"/>
    </location>
</feature>
<dbReference type="Gene3D" id="1.20.1250.20">
    <property type="entry name" value="MFS general substrate transporter like domains"/>
    <property type="match status" value="1"/>
</dbReference>
<feature type="transmembrane region" description="Helical" evidence="7">
    <location>
        <begin position="377"/>
        <end position="403"/>
    </location>
</feature>
<feature type="region of interest" description="Disordered" evidence="6">
    <location>
        <begin position="542"/>
        <end position="567"/>
    </location>
</feature>
<keyword evidence="3 7" id="KW-1133">Transmembrane helix</keyword>
<reference evidence="9 10" key="1">
    <citation type="submission" date="2020-08" db="EMBL/GenBank/DDBJ databases">
        <title>Sequencing the genomes of 1000 actinobacteria strains.</title>
        <authorList>
            <person name="Klenk H.-P."/>
        </authorList>
    </citation>
    <scope>NUCLEOTIDE SEQUENCE [LARGE SCALE GENOMIC DNA]</scope>
    <source>
        <strain evidence="9 10">DSM 41654</strain>
    </source>
</reference>
<dbReference type="Pfam" id="PF07690">
    <property type="entry name" value="MFS_1"/>
    <property type="match status" value="1"/>
</dbReference>
<feature type="domain" description="Major facilitator superfamily (MFS) profile" evidence="8">
    <location>
        <begin position="28"/>
        <end position="478"/>
    </location>
</feature>
<dbReference type="PANTHER" id="PTHR42718">
    <property type="entry name" value="MAJOR FACILITATOR SUPERFAMILY MULTIDRUG TRANSPORTER MFSC"/>
    <property type="match status" value="1"/>
</dbReference>
<dbReference type="GO" id="GO:0046677">
    <property type="term" value="P:response to antibiotic"/>
    <property type="evidence" value="ECO:0007669"/>
    <property type="project" value="UniProtKB-KW"/>
</dbReference>
<evidence type="ECO:0000256" key="1">
    <source>
        <dbReference type="ARBA" id="ARBA00004651"/>
    </source>
</evidence>
<dbReference type="GO" id="GO:0005886">
    <property type="term" value="C:plasma membrane"/>
    <property type="evidence" value="ECO:0007669"/>
    <property type="project" value="UniProtKB-SubCell"/>
</dbReference>
<feature type="transmembrane region" description="Helical" evidence="7">
    <location>
        <begin position="350"/>
        <end position="371"/>
    </location>
</feature>
<organism evidence="9 10">
    <name type="scientific">Kitasatospora kifunensis</name>
    <name type="common">Streptomyces kifunensis</name>
    <dbReference type="NCBI Taxonomy" id="58351"/>
    <lineage>
        <taxon>Bacteria</taxon>
        <taxon>Bacillati</taxon>
        <taxon>Actinomycetota</taxon>
        <taxon>Actinomycetes</taxon>
        <taxon>Kitasatosporales</taxon>
        <taxon>Streptomycetaceae</taxon>
        <taxon>Kitasatospora</taxon>
    </lineage>
</organism>
<feature type="transmembrane region" description="Helical" evidence="7">
    <location>
        <begin position="186"/>
        <end position="207"/>
    </location>
</feature>
<protein>
    <submittedName>
        <fullName evidence="9">EmrB/QacA subfamily drug resistance transporter</fullName>
    </submittedName>
</protein>
<keyword evidence="10" id="KW-1185">Reference proteome</keyword>
<evidence type="ECO:0000256" key="6">
    <source>
        <dbReference type="SAM" id="MobiDB-lite"/>
    </source>
</evidence>
<accession>A0A7W7R3Q7</accession>
<dbReference type="GO" id="GO:0022857">
    <property type="term" value="F:transmembrane transporter activity"/>
    <property type="evidence" value="ECO:0007669"/>
    <property type="project" value="InterPro"/>
</dbReference>
<proteinExistence type="predicted"/>
<dbReference type="InterPro" id="IPR036259">
    <property type="entry name" value="MFS_trans_sf"/>
</dbReference>